<evidence type="ECO:0000256" key="2">
    <source>
        <dbReference type="ARBA" id="ARBA00022664"/>
    </source>
</evidence>
<evidence type="ECO:0000313" key="7">
    <source>
        <dbReference type="EMBL" id="RMX83681.1"/>
    </source>
</evidence>
<evidence type="ECO:0000256" key="1">
    <source>
        <dbReference type="ARBA" id="ARBA00004123"/>
    </source>
</evidence>
<dbReference type="Pfam" id="PF16661">
    <property type="entry name" value="Lactamase_B_6"/>
    <property type="match status" value="1"/>
</dbReference>
<feature type="compositionally biased region" description="Acidic residues" evidence="5">
    <location>
        <begin position="524"/>
        <end position="539"/>
    </location>
</feature>
<organism evidence="7 8">
    <name type="scientific">Hortaea werneckii</name>
    <name type="common">Black yeast</name>
    <name type="synonym">Cladosporium werneckii</name>
    <dbReference type="NCBI Taxonomy" id="91943"/>
    <lineage>
        <taxon>Eukaryota</taxon>
        <taxon>Fungi</taxon>
        <taxon>Dikarya</taxon>
        <taxon>Ascomycota</taxon>
        <taxon>Pezizomycotina</taxon>
        <taxon>Dothideomycetes</taxon>
        <taxon>Dothideomycetidae</taxon>
        <taxon>Mycosphaerellales</taxon>
        <taxon>Teratosphaeriaceae</taxon>
        <taxon>Hortaea</taxon>
    </lineage>
</organism>
<dbReference type="GO" id="GO:0006397">
    <property type="term" value="P:mRNA processing"/>
    <property type="evidence" value="ECO:0007669"/>
    <property type="project" value="UniProtKB-KW"/>
</dbReference>
<evidence type="ECO:0000256" key="3">
    <source>
        <dbReference type="ARBA" id="ARBA00023242"/>
    </source>
</evidence>
<dbReference type="AlphaFoldDB" id="A0A3M6WZ26"/>
<reference evidence="7 8" key="1">
    <citation type="journal article" date="2018" name="BMC Genomics">
        <title>Genomic evidence for intraspecific hybridization in a clonal and extremely halotolerant yeast.</title>
        <authorList>
            <person name="Gostincar C."/>
            <person name="Stajich J.E."/>
            <person name="Zupancic J."/>
            <person name="Zalar P."/>
            <person name="Gunde-Cimerman N."/>
        </authorList>
    </citation>
    <scope>NUCLEOTIDE SEQUENCE [LARGE SCALE GENOMIC DNA]</scope>
    <source>
        <strain evidence="7 8">EXF-6656</strain>
    </source>
</reference>
<feature type="compositionally biased region" description="Basic residues" evidence="5">
    <location>
        <begin position="664"/>
        <end position="675"/>
    </location>
</feature>
<dbReference type="InterPro" id="IPR027075">
    <property type="entry name" value="CPSF2"/>
</dbReference>
<dbReference type="EMBL" id="QWIJ01000334">
    <property type="protein sequence ID" value="RMX83681.1"/>
    <property type="molecule type" value="Genomic_DNA"/>
</dbReference>
<feature type="compositionally biased region" description="Basic and acidic residues" evidence="5">
    <location>
        <begin position="906"/>
        <end position="915"/>
    </location>
</feature>
<keyword evidence="3 4" id="KW-0539">Nucleus</keyword>
<protein>
    <recommendedName>
        <fullName evidence="4">Cleavage and polyadenylation specificity factor subunit 2</fullName>
    </recommendedName>
    <alternativeName>
        <fullName evidence="4">Cleavage and polyadenylation specificity factor 100 kDa subunit</fullName>
    </alternativeName>
</protein>
<dbReference type="SUPFAM" id="SSF56281">
    <property type="entry name" value="Metallo-hydrolase/oxidoreductase"/>
    <property type="match status" value="1"/>
</dbReference>
<feature type="compositionally biased region" description="Acidic residues" evidence="5">
    <location>
        <begin position="723"/>
        <end position="748"/>
    </location>
</feature>
<dbReference type="SMART" id="SM01027">
    <property type="entry name" value="Beta-Casp"/>
    <property type="match status" value="1"/>
</dbReference>
<keyword evidence="2 4" id="KW-0507">mRNA processing</keyword>
<name>A0A3M6WZ26_HORWE</name>
<dbReference type="InterPro" id="IPR022712">
    <property type="entry name" value="Beta_Casp"/>
</dbReference>
<feature type="compositionally biased region" description="Polar residues" evidence="5">
    <location>
        <begin position="502"/>
        <end position="521"/>
    </location>
</feature>
<feature type="compositionally biased region" description="Basic and acidic residues" evidence="5">
    <location>
        <begin position="676"/>
        <end position="690"/>
    </location>
</feature>
<feature type="compositionally biased region" description="Basic and acidic residues" evidence="5">
    <location>
        <begin position="635"/>
        <end position="654"/>
    </location>
</feature>
<comment type="similarity">
    <text evidence="4">Belongs to the metallo-beta-lactamase superfamily. RNA-metabolizing metallo-beta-lactamase-like family. CPSF2/YSH1 subfamily.</text>
</comment>
<comment type="caution">
    <text evidence="7">The sequence shown here is derived from an EMBL/GenBank/DDBJ whole genome shotgun (WGS) entry which is preliminary data.</text>
</comment>
<dbReference type="PANTHER" id="PTHR45922">
    <property type="entry name" value="CLEAVAGE AND POLYADENYLATION SPECIFICITY FACTOR SUBUNIT 2"/>
    <property type="match status" value="1"/>
</dbReference>
<proteinExistence type="inferred from homology"/>
<accession>A0A3M6WZ26</accession>
<sequence>MDRTTASNSTMFTLIPLLGARTPSSPAASTLLELDGGIRILVDIGWDASLSSHQIIAALEKHVSTLSIILLTHPTIDHLGAYAWCCKHVPLFRHVPCYATVPVVDLGRGVCLDVHGCPGGVSGGTVPTSSVASADASADDDHIAESRSPHILLEPPSPDEIAACFNAIHPLKYSQPHQPIAASFSPSVGGLTITAYGAGHTLGGTIWHIQHGLESIVYATDWSQARESLYPGAAWLTNGSEIIEPLRRPTALVCSSKGVEKTEVLSRKKRDDTLLSLVRETIAQGGKVLIPTDSSARVLELAFLLNQTWRENVDGPHSSTYRHCRIYMASRSATTSVRYLNSMLEWVDETVRQEAEAAMSSKGKKGDQATVNPLEWDFVRQIERQSQVQKALNRRRPCVMLASDQDMEWGFSKEVFESMARDPRNLVLLSERQPEVRSGGRKGLGRQLWELFNNSDGQTSSQSGAKVVGMDGTSVTLHEPKTESLNADEMALYQTYTARQQQLHSTLQGDNTSTDPTSAANMTEEADEEDESESEDEDAEHQGRALNLSAQMTQQSKRKGGVTGGALSEAELGINILIRGKGVYDYDVRGKRGREKVFPFVAKRIRDDEFGEIIKAEDYLRAEERDEVDGVDMSSRAEAEKKETAVGQKRKWDDIAPASDAKGRKGQQKTQQNKRPKQERSKKDRKPREPDDIDAAIARATGESMPNGGGDATAAAVAASPAADDESEDSDSDEEDEESDYEPSDESGDSQGPRKVTWEERTVEVKCRVSFVDFAGLHEKRDLQMIIPLIRPRKLILITGTESETTSLAEECRRLLGSVDDGADGGEGGADVFAPAINEVIDASVDTNAWSLKLSRELVKRLVWQNVKGLGVVAITGQLGAEPLEDASAALKEDEAQQARKKAKLLKPEEQEKQPESNQATGSSPDHSSDPLPSTPLLDLPPSATAGNLGAASGSSGGGGPLTRPVHVGDLRLASLRHLLASAGHLCEFRGEGTLLVDGVVVVRKRAGGRLEVESDVRGLVAAAAAAARQKRKVSPGSFFKVRDEVYKGLAVVAGV</sequence>
<dbReference type="Pfam" id="PF07521">
    <property type="entry name" value="RMMBL"/>
    <property type="match status" value="1"/>
</dbReference>
<evidence type="ECO:0000256" key="4">
    <source>
        <dbReference type="RuleBase" id="RU365006"/>
    </source>
</evidence>
<feature type="region of interest" description="Disordered" evidence="5">
    <location>
        <begin position="502"/>
        <end position="542"/>
    </location>
</feature>
<dbReference type="OrthoDB" id="64353at2759"/>
<keyword evidence="4" id="KW-0694">RNA-binding</keyword>
<gene>
    <name evidence="7" type="ORF">D0869_05131</name>
</gene>
<dbReference type="Proteomes" id="UP000281245">
    <property type="component" value="Unassembled WGS sequence"/>
</dbReference>
<dbReference type="Pfam" id="PF13299">
    <property type="entry name" value="CPSF100_C"/>
    <property type="match status" value="1"/>
</dbReference>
<dbReference type="InterPro" id="IPR001279">
    <property type="entry name" value="Metallo-B-lactamas"/>
</dbReference>
<dbReference type="InterPro" id="IPR025069">
    <property type="entry name" value="Cpsf2_C"/>
</dbReference>
<dbReference type="VEuPathDB" id="FungiDB:BTJ68_00411"/>
<evidence type="ECO:0000256" key="5">
    <source>
        <dbReference type="SAM" id="MobiDB-lite"/>
    </source>
</evidence>
<feature type="region of interest" description="Disordered" evidence="5">
    <location>
        <begin position="892"/>
        <end position="963"/>
    </location>
</feature>
<evidence type="ECO:0000259" key="6">
    <source>
        <dbReference type="SMART" id="SM01027"/>
    </source>
</evidence>
<feature type="domain" description="Beta-Casp" evidence="6">
    <location>
        <begin position="298"/>
        <end position="448"/>
    </location>
</feature>
<dbReference type="Gene3D" id="3.60.15.10">
    <property type="entry name" value="Ribonuclease Z/Hydroxyacylglutathione hydrolase-like"/>
    <property type="match status" value="1"/>
</dbReference>
<dbReference type="GO" id="GO:0005847">
    <property type="term" value="C:mRNA cleavage and polyadenylation specificity factor complex"/>
    <property type="evidence" value="ECO:0007669"/>
    <property type="project" value="InterPro"/>
</dbReference>
<dbReference type="InterPro" id="IPR011108">
    <property type="entry name" value="RMMBL"/>
</dbReference>
<evidence type="ECO:0000313" key="8">
    <source>
        <dbReference type="Proteomes" id="UP000281245"/>
    </source>
</evidence>
<dbReference type="Pfam" id="PF10996">
    <property type="entry name" value="Beta-Casp"/>
    <property type="match status" value="1"/>
</dbReference>
<dbReference type="PANTHER" id="PTHR45922:SF1">
    <property type="entry name" value="CLEAVAGE AND POLYADENYLATION SPECIFICITY FACTOR SUBUNIT 2"/>
    <property type="match status" value="1"/>
</dbReference>
<feature type="compositionally biased region" description="Low complexity" evidence="5">
    <location>
        <begin position="923"/>
        <end position="954"/>
    </location>
</feature>
<feature type="region of interest" description="Disordered" evidence="5">
    <location>
        <begin position="624"/>
        <end position="757"/>
    </location>
</feature>
<feature type="compositionally biased region" description="Low complexity" evidence="5">
    <location>
        <begin position="712"/>
        <end position="722"/>
    </location>
</feature>
<dbReference type="GO" id="GO:0003723">
    <property type="term" value="F:RNA binding"/>
    <property type="evidence" value="ECO:0007669"/>
    <property type="project" value="UniProtKB-KW"/>
</dbReference>
<comment type="subcellular location">
    <subcellularLocation>
        <location evidence="1 4">Nucleus</location>
    </subcellularLocation>
</comment>
<dbReference type="InterPro" id="IPR036866">
    <property type="entry name" value="RibonucZ/Hydroxyglut_hydro"/>
</dbReference>